<feature type="non-terminal residue" evidence="1">
    <location>
        <position position="1"/>
    </location>
</feature>
<dbReference type="EMBL" id="GL767201">
    <property type="protein sequence ID" value="EFZ14018.1"/>
    <property type="molecule type" value="Genomic_DNA"/>
</dbReference>
<gene>
    <name evidence="1" type="ORF">SINV_14076</name>
</gene>
<organism>
    <name type="scientific">Solenopsis invicta</name>
    <name type="common">Red imported fire ant</name>
    <name type="synonym">Solenopsis wagneri</name>
    <dbReference type="NCBI Taxonomy" id="13686"/>
    <lineage>
        <taxon>Eukaryota</taxon>
        <taxon>Metazoa</taxon>
        <taxon>Ecdysozoa</taxon>
        <taxon>Arthropoda</taxon>
        <taxon>Hexapoda</taxon>
        <taxon>Insecta</taxon>
        <taxon>Pterygota</taxon>
        <taxon>Neoptera</taxon>
        <taxon>Endopterygota</taxon>
        <taxon>Hymenoptera</taxon>
        <taxon>Apocrita</taxon>
        <taxon>Aculeata</taxon>
        <taxon>Formicoidea</taxon>
        <taxon>Formicidae</taxon>
        <taxon>Myrmicinae</taxon>
        <taxon>Solenopsis</taxon>
    </lineage>
</organism>
<name>E9IZI5_SOLIN</name>
<evidence type="ECO:0008006" key="2">
    <source>
        <dbReference type="Google" id="ProtNLM"/>
    </source>
</evidence>
<dbReference type="Gene3D" id="3.40.50.1820">
    <property type="entry name" value="alpha/beta hydrolase"/>
    <property type="match status" value="1"/>
</dbReference>
<dbReference type="AlphaFoldDB" id="E9IZI5"/>
<dbReference type="SUPFAM" id="SSF53474">
    <property type="entry name" value="alpha/beta-Hydrolases"/>
    <property type="match status" value="1"/>
</dbReference>
<dbReference type="InterPro" id="IPR029058">
    <property type="entry name" value="AB_hydrolase_fold"/>
</dbReference>
<evidence type="ECO:0000313" key="1">
    <source>
        <dbReference type="EMBL" id="EFZ14018.1"/>
    </source>
</evidence>
<reference evidence="1" key="1">
    <citation type="journal article" date="2011" name="Proc. Natl. Acad. Sci. U.S.A.">
        <title>The genome of the fire ant Solenopsis invicta.</title>
        <authorList>
            <person name="Wurm Y."/>
            <person name="Wang J."/>
            <person name="Riba-Grognuz O."/>
            <person name="Corona M."/>
            <person name="Nygaard S."/>
            <person name="Hunt B.G."/>
            <person name="Ingram K.K."/>
            <person name="Falquet L."/>
            <person name="Nipitwattanaphon M."/>
            <person name="Gotzek D."/>
            <person name="Dijkstra M.B."/>
            <person name="Oettler J."/>
            <person name="Comtesse F."/>
            <person name="Shih C.J."/>
            <person name="Wu W.J."/>
            <person name="Yang C.C."/>
            <person name="Thomas J."/>
            <person name="Beaudoing E."/>
            <person name="Pradervand S."/>
            <person name="Flegel V."/>
            <person name="Cook E.D."/>
            <person name="Fabbretti R."/>
            <person name="Stockinger H."/>
            <person name="Long L."/>
            <person name="Farmerie W.G."/>
            <person name="Oakey J."/>
            <person name="Boomsma J.J."/>
            <person name="Pamilo P."/>
            <person name="Yi S.V."/>
            <person name="Heinze J."/>
            <person name="Goodisman M.A."/>
            <person name="Farinelli L."/>
            <person name="Harshman K."/>
            <person name="Hulo N."/>
            <person name="Cerutti L."/>
            <person name="Xenarios I."/>
            <person name="Shoemaker D."/>
            <person name="Keller L."/>
        </authorList>
    </citation>
    <scope>NUCLEOTIDE SEQUENCE [LARGE SCALE GENOMIC DNA]</scope>
</reference>
<dbReference type="PANTHER" id="PTHR11005">
    <property type="entry name" value="LYSOSOMAL ACID LIPASE-RELATED"/>
    <property type="match status" value="1"/>
</dbReference>
<protein>
    <recommendedName>
        <fullName evidence="2">AB hydrolase-1 domain-containing protein</fullName>
    </recommendedName>
</protein>
<sequence>FHEIGTKDLPAMFEYIFRYTDQKDLYYIGHSMGTTSLFVLLSTKPEYNVKIKMAICLAPVAIWMKTSPVIHELSSIVPIVKVKSKTSYYIMQAVTFKKFLAKHKIYDVIPQSLTTVTLARILCNDKVITQSICTTIIFSLTGADPAQLNTTSLPEVISHCPAGASVQAFEHYYQNVHTISILEKNDQHFIGFSIKSISTIKTRSYYEEQSRHVNKMQYHVYLVAERNSKEKDNIN</sequence>
<feature type="non-terminal residue" evidence="1">
    <location>
        <position position="235"/>
    </location>
</feature>
<dbReference type="HOGENOM" id="CLU_1182722_0_0_1"/>
<accession>E9IZI5</accession>
<proteinExistence type="predicted"/>